<dbReference type="InParanoid" id="Q0U5G0"/>
<evidence type="ECO:0000313" key="1">
    <source>
        <dbReference type="EMBL" id="EAT79804.1"/>
    </source>
</evidence>
<dbReference type="KEGG" id="pno:SNOG_13004"/>
<sequence>MFLCSWRSERACQHCGVDQTIWVGPRDLDDWTGPTKSKFNSNSWFTCYAAPRDGVYSTNSMAIRYD</sequence>
<reference evidence="2" key="1">
    <citation type="journal article" date="2007" name="Plant Cell">
        <title>Dothideomycete-plant interactions illuminated by genome sequencing and EST analysis of the wheat pathogen Stagonospora nodorum.</title>
        <authorList>
            <person name="Hane J.K."/>
            <person name="Lowe R.G."/>
            <person name="Solomon P.S."/>
            <person name="Tan K.C."/>
            <person name="Schoch C.L."/>
            <person name="Spatafora J.W."/>
            <person name="Crous P.W."/>
            <person name="Kodira C."/>
            <person name="Birren B.W."/>
            <person name="Galagan J.E."/>
            <person name="Torriani S.F."/>
            <person name="McDonald B.A."/>
            <person name="Oliver R.P."/>
        </authorList>
    </citation>
    <scope>NUCLEOTIDE SEQUENCE [LARGE SCALE GENOMIC DNA]</scope>
    <source>
        <strain evidence="2">SN15 / ATCC MYA-4574 / FGSC 10173</strain>
    </source>
</reference>
<gene>
    <name evidence="1" type="ORF">SNOG_13004</name>
</gene>
<dbReference type="GeneID" id="5980130"/>
<evidence type="ECO:0000313" key="2">
    <source>
        <dbReference type="Proteomes" id="UP000001055"/>
    </source>
</evidence>
<dbReference type="Proteomes" id="UP000001055">
    <property type="component" value="Unassembled WGS sequence"/>
</dbReference>
<name>Q0U5G0_PHANO</name>
<dbReference type="EMBL" id="CH445348">
    <property type="protein sequence ID" value="EAT79804.1"/>
    <property type="molecule type" value="Genomic_DNA"/>
</dbReference>
<accession>Q0U5G0</accession>
<dbReference type="RefSeq" id="XP_001803218.1">
    <property type="nucleotide sequence ID" value="XM_001803166.1"/>
</dbReference>
<proteinExistence type="predicted"/>
<dbReference type="AlphaFoldDB" id="Q0U5G0"/>
<protein>
    <submittedName>
        <fullName evidence="1">Uncharacterized protein</fullName>
    </submittedName>
</protein>
<organism evidence="1 2">
    <name type="scientific">Phaeosphaeria nodorum (strain SN15 / ATCC MYA-4574 / FGSC 10173)</name>
    <name type="common">Glume blotch fungus</name>
    <name type="synonym">Parastagonospora nodorum</name>
    <dbReference type="NCBI Taxonomy" id="321614"/>
    <lineage>
        <taxon>Eukaryota</taxon>
        <taxon>Fungi</taxon>
        <taxon>Dikarya</taxon>
        <taxon>Ascomycota</taxon>
        <taxon>Pezizomycotina</taxon>
        <taxon>Dothideomycetes</taxon>
        <taxon>Pleosporomycetidae</taxon>
        <taxon>Pleosporales</taxon>
        <taxon>Pleosporineae</taxon>
        <taxon>Phaeosphaeriaceae</taxon>
        <taxon>Parastagonospora</taxon>
    </lineage>
</organism>